<feature type="transmembrane region" description="Helical" evidence="1">
    <location>
        <begin position="346"/>
        <end position="366"/>
    </location>
</feature>
<protein>
    <recommendedName>
        <fullName evidence="4">Ionotropic glutamate receptor C-terminal domain-containing protein</fullName>
    </recommendedName>
</protein>
<evidence type="ECO:0008006" key="4">
    <source>
        <dbReference type="Google" id="ProtNLM"/>
    </source>
</evidence>
<dbReference type="EMBL" id="HBKQ01056220">
    <property type="protein sequence ID" value="CAE2282624.1"/>
    <property type="molecule type" value="Transcribed_RNA"/>
</dbReference>
<evidence type="ECO:0000313" key="3">
    <source>
        <dbReference type="EMBL" id="CAE2282624.1"/>
    </source>
</evidence>
<sequence>MPAGRIVTATISLLAIRGGGGGVVETANDRKFTDIGANGRGRPLHADEGVEVGVHVGLDGRSLGALSAAPPPPQSPKPYGDEFCKCLSAAELASRFPSDPLKLDSIESYFGPNANLTAYGVGCRPHDMHLKPCSSASNGPCVNTVPSPLDCDFSHCQRSFCYVDPAKCSLMHKPSVIFGGRYFSYAACGFMDSFTYTKRLSSLRGKTFNVAFNSNTGGWTGAYHPTGQHFAVDQRWGGPIVNFVRQAALEGGFSMNVTSPPDFLRKESEKYFGKSSFDYCVYAAALGYVDLCVASYTVSDKRASVTSFFETSSDSVYLVVFKEEGGRVTWESFRTSFLTIFQPFTLGSWLMIVFFSLPVLGLLMLFHEYKAPGGCYPATVPVALQNARTGLVIECTAKKVPAWRHIFKSVYTSFLAFFQESYDVRVVSIGGKVNIIAISSFILLVLAVYTANLAAIL</sequence>
<dbReference type="AlphaFoldDB" id="A0A7S4NEA8"/>
<feature type="transmembrane region" description="Helical" evidence="1">
    <location>
        <begin position="435"/>
        <end position="456"/>
    </location>
</feature>
<evidence type="ECO:0000256" key="1">
    <source>
        <dbReference type="SAM" id="Phobius"/>
    </source>
</evidence>
<reference evidence="3" key="1">
    <citation type="submission" date="2021-01" db="EMBL/GenBank/DDBJ databases">
        <authorList>
            <person name="Corre E."/>
            <person name="Pelletier E."/>
            <person name="Niang G."/>
            <person name="Scheremetjew M."/>
            <person name="Finn R."/>
            <person name="Kale V."/>
            <person name="Holt S."/>
            <person name="Cochrane G."/>
            <person name="Meng A."/>
            <person name="Brown T."/>
            <person name="Cohen L."/>
        </authorList>
    </citation>
    <scope>NUCLEOTIDE SEQUENCE</scope>
    <source>
        <strain evidence="3">Isolate 1302-5</strain>
    </source>
</reference>
<evidence type="ECO:0000256" key="2">
    <source>
        <dbReference type="SAM" id="SignalP"/>
    </source>
</evidence>
<dbReference type="Gene3D" id="1.10.287.70">
    <property type="match status" value="1"/>
</dbReference>
<feature type="chain" id="PRO_5030567116" description="Ionotropic glutamate receptor C-terminal domain-containing protein" evidence="2">
    <location>
        <begin position="22"/>
        <end position="457"/>
    </location>
</feature>
<feature type="signal peptide" evidence="2">
    <location>
        <begin position="1"/>
        <end position="21"/>
    </location>
</feature>
<keyword evidence="1" id="KW-0472">Membrane</keyword>
<keyword evidence="1" id="KW-0812">Transmembrane</keyword>
<keyword evidence="1" id="KW-1133">Transmembrane helix</keyword>
<accession>A0A7S4NEA8</accession>
<proteinExistence type="predicted"/>
<keyword evidence="2" id="KW-0732">Signal</keyword>
<gene>
    <name evidence="3" type="ORF">OAUR00152_LOCUS38512</name>
</gene>
<organism evidence="3">
    <name type="scientific">Odontella aurita</name>
    <dbReference type="NCBI Taxonomy" id="265563"/>
    <lineage>
        <taxon>Eukaryota</taxon>
        <taxon>Sar</taxon>
        <taxon>Stramenopiles</taxon>
        <taxon>Ochrophyta</taxon>
        <taxon>Bacillariophyta</taxon>
        <taxon>Mediophyceae</taxon>
        <taxon>Biddulphiophycidae</taxon>
        <taxon>Eupodiscales</taxon>
        <taxon>Odontellaceae</taxon>
        <taxon>Odontella</taxon>
    </lineage>
</organism>
<name>A0A7S4NEA8_9STRA</name>